<dbReference type="AlphaFoldDB" id="A0A250KLN0"/>
<dbReference type="Proteomes" id="UP000266313">
    <property type="component" value="Chromosome"/>
</dbReference>
<organism evidence="1 2">
    <name type="scientific">Methylocaldum marinum</name>
    <dbReference type="NCBI Taxonomy" id="1432792"/>
    <lineage>
        <taxon>Bacteria</taxon>
        <taxon>Pseudomonadati</taxon>
        <taxon>Pseudomonadota</taxon>
        <taxon>Gammaproteobacteria</taxon>
        <taxon>Methylococcales</taxon>
        <taxon>Methylococcaceae</taxon>
        <taxon>Methylocaldum</taxon>
    </lineage>
</organism>
<name>A0A250KLN0_9GAMM</name>
<dbReference type="EMBL" id="AP017928">
    <property type="protein sequence ID" value="BBA32464.1"/>
    <property type="molecule type" value="Genomic_DNA"/>
</dbReference>
<sequence>MHGLTVDGKIFPFCENNMDFRAEGMGSISRKGVTYSSNQRGAEFAGATFQDEWLFVNIQANPDITFAITGPWSNGAL</sequence>
<reference evidence="1 2" key="1">
    <citation type="submission" date="2016-12" db="EMBL/GenBank/DDBJ databases">
        <title>Genome sequencing of Methylocaldum marinum.</title>
        <authorList>
            <person name="Takeuchi M."/>
            <person name="Kamagata Y."/>
            <person name="Hiraoka S."/>
            <person name="Oshima K."/>
            <person name="Hattori M."/>
            <person name="Iwasaki W."/>
        </authorList>
    </citation>
    <scope>NUCLEOTIDE SEQUENCE [LARGE SCALE GENOMIC DNA]</scope>
    <source>
        <strain evidence="1 2">S8</strain>
    </source>
</reference>
<dbReference type="KEGG" id="mmai:sS8_0499"/>
<accession>A0A250KLN0</accession>
<protein>
    <submittedName>
        <fullName evidence="1">Uncharacterized protein</fullName>
    </submittedName>
</protein>
<evidence type="ECO:0000313" key="2">
    <source>
        <dbReference type="Proteomes" id="UP000266313"/>
    </source>
</evidence>
<gene>
    <name evidence="1" type="ORF">sS8_0499</name>
</gene>
<proteinExistence type="predicted"/>
<evidence type="ECO:0000313" key="1">
    <source>
        <dbReference type="EMBL" id="BBA32464.1"/>
    </source>
</evidence>
<keyword evidence="2" id="KW-1185">Reference proteome</keyword>